<evidence type="ECO:0000256" key="10">
    <source>
        <dbReference type="PROSITE-ProRule" id="PRU01360"/>
    </source>
</evidence>
<keyword evidence="7 10" id="KW-0472">Membrane</keyword>
<evidence type="ECO:0000256" key="8">
    <source>
        <dbReference type="ARBA" id="ARBA00023170"/>
    </source>
</evidence>
<dbReference type="InterPro" id="IPR008969">
    <property type="entry name" value="CarboxyPept-like_regulatory"/>
</dbReference>
<keyword evidence="6 11" id="KW-0798">TonB box</keyword>
<keyword evidence="15" id="KW-1185">Reference proteome</keyword>
<feature type="domain" description="TonB-dependent receptor-like beta-barrel" evidence="12">
    <location>
        <begin position="246"/>
        <end position="720"/>
    </location>
</feature>
<dbReference type="InterPro" id="IPR039426">
    <property type="entry name" value="TonB-dep_rcpt-like"/>
</dbReference>
<evidence type="ECO:0000256" key="11">
    <source>
        <dbReference type="RuleBase" id="RU003357"/>
    </source>
</evidence>
<dbReference type="SUPFAM" id="SSF49464">
    <property type="entry name" value="Carboxypeptidase regulatory domain-like"/>
    <property type="match status" value="1"/>
</dbReference>
<dbReference type="EMBL" id="JBHUPE010000001">
    <property type="protein sequence ID" value="MFD2902474.1"/>
    <property type="molecule type" value="Genomic_DNA"/>
</dbReference>
<comment type="caution">
    <text evidence="14">The sequence shown here is derived from an EMBL/GenBank/DDBJ whole genome shotgun (WGS) entry which is preliminary data.</text>
</comment>
<evidence type="ECO:0000259" key="12">
    <source>
        <dbReference type="Pfam" id="PF00593"/>
    </source>
</evidence>
<organism evidence="14 15">
    <name type="scientific">Sphingobacterium anhuiense</name>
    <dbReference type="NCBI Taxonomy" id="493780"/>
    <lineage>
        <taxon>Bacteria</taxon>
        <taxon>Pseudomonadati</taxon>
        <taxon>Bacteroidota</taxon>
        <taxon>Sphingobacteriia</taxon>
        <taxon>Sphingobacteriales</taxon>
        <taxon>Sphingobacteriaceae</taxon>
        <taxon>Sphingobacterium</taxon>
    </lineage>
</organism>
<protein>
    <submittedName>
        <fullName evidence="14">TonB-dependent receptor</fullName>
    </submittedName>
</protein>
<evidence type="ECO:0000256" key="1">
    <source>
        <dbReference type="ARBA" id="ARBA00004571"/>
    </source>
</evidence>
<dbReference type="PANTHER" id="PTHR30069">
    <property type="entry name" value="TONB-DEPENDENT OUTER MEMBRANE RECEPTOR"/>
    <property type="match status" value="1"/>
</dbReference>
<evidence type="ECO:0000256" key="3">
    <source>
        <dbReference type="ARBA" id="ARBA00022452"/>
    </source>
</evidence>
<keyword evidence="2 10" id="KW-0813">Transport</keyword>
<dbReference type="SUPFAM" id="SSF56935">
    <property type="entry name" value="Porins"/>
    <property type="match status" value="1"/>
</dbReference>
<evidence type="ECO:0000256" key="2">
    <source>
        <dbReference type="ARBA" id="ARBA00022448"/>
    </source>
</evidence>
<dbReference type="Gene3D" id="2.60.40.1120">
    <property type="entry name" value="Carboxypeptidase-like, regulatory domain"/>
    <property type="match status" value="1"/>
</dbReference>
<dbReference type="PANTHER" id="PTHR30069:SF29">
    <property type="entry name" value="HEMOGLOBIN AND HEMOGLOBIN-HAPTOGLOBIN-BINDING PROTEIN 1-RELATED"/>
    <property type="match status" value="1"/>
</dbReference>
<dbReference type="Proteomes" id="UP001597509">
    <property type="component" value="Unassembled WGS sequence"/>
</dbReference>
<dbReference type="Gene3D" id="2.40.170.20">
    <property type="entry name" value="TonB-dependent receptor, beta-barrel domain"/>
    <property type="match status" value="1"/>
</dbReference>
<dbReference type="Pfam" id="PF00593">
    <property type="entry name" value="TonB_dep_Rec_b-barrel"/>
    <property type="match status" value="1"/>
</dbReference>
<dbReference type="PROSITE" id="PS52016">
    <property type="entry name" value="TONB_DEPENDENT_REC_3"/>
    <property type="match status" value="1"/>
</dbReference>
<dbReference type="PROSITE" id="PS01156">
    <property type="entry name" value="TONB_DEPENDENT_REC_2"/>
    <property type="match status" value="1"/>
</dbReference>
<dbReference type="InterPro" id="IPR036942">
    <property type="entry name" value="Beta-barrel_TonB_sf"/>
</dbReference>
<dbReference type="CDD" id="cd01347">
    <property type="entry name" value="ligand_gated_channel"/>
    <property type="match status" value="1"/>
</dbReference>
<gene>
    <name evidence="14" type="ORF">ACFS6I_00960</name>
</gene>
<keyword evidence="5" id="KW-0732">Signal</keyword>
<dbReference type="Pfam" id="PF07715">
    <property type="entry name" value="Plug"/>
    <property type="match status" value="1"/>
</dbReference>
<keyword evidence="3 10" id="KW-1134">Transmembrane beta strand</keyword>
<dbReference type="RefSeq" id="WP_380917458.1">
    <property type="nucleotide sequence ID" value="NZ_JBHUPE010000001.1"/>
</dbReference>
<dbReference type="InterPro" id="IPR000531">
    <property type="entry name" value="Beta-barrel_TonB"/>
</dbReference>
<dbReference type="InterPro" id="IPR012910">
    <property type="entry name" value="Plug_dom"/>
</dbReference>
<keyword evidence="8 14" id="KW-0675">Receptor</keyword>
<accession>A0ABW5YPV9</accession>
<dbReference type="Gene3D" id="2.170.130.10">
    <property type="entry name" value="TonB-dependent receptor, plug domain"/>
    <property type="match status" value="1"/>
</dbReference>
<dbReference type="Pfam" id="PF13715">
    <property type="entry name" value="CarbopepD_reg_2"/>
    <property type="match status" value="1"/>
</dbReference>
<evidence type="ECO:0000256" key="4">
    <source>
        <dbReference type="ARBA" id="ARBA00022692"/>
    </source>
</evidence>
<proteinExistence type="inferred from homology"/>
<comment type="similarity">
    <text evidence="10 11">Belongs to the TonB-dependent receptor family.</text>
</comment>
<keyword evidence="4 10" id="KW-0812">Transmembrane</keyword>
<sequence>MMKKFLFFALSVIATFNSYGQTDSKHTGRILDDKKGAPIAGITIKVPDLKLELVSDQNGGFIIPPKYKGQHLVEFSGVGYQTRSLKIDLSSHDVLSIPLSPSNLTLDEVIVTSAAISSSSKKNSTSIAVVGKQQLLEPATNAIEGLARLVPGVAAITTGSSIAKPVIRGLSSNRVVTISNGVKQQGNQWGDEHGIEIDQYGADRVEVLRGAASLMYGSDALGGVINFLEPLVPQSGEVKGEVLSNYSTNGGLSASSAMLTGNQNGFVWRGRGTYKNAYSFKTPTGYFPNSGFNETNFSAMFGLNKSWGYSHVNASFFRNNIGFYEPAFDSQGNYIDAAGNRFTDRDFKNRSLEFPKQDIRHTKLSWNNQLILDQGSLKFDLGYQNNQRREHDNPVPNLFLDLHTLTLDAKYTVNEFQGWHPAFGVSAEHAKNSNKGAEFLLPDYQSFGVGAFGYLKKTWDNTTVNAGVRYDYRVNDGDGYVKDGETFEKYKNHFSNVSFATGLTHQVSPYINLKANLGNAFRSPNPAELSSNGVHEGTFRYEIGNTALKPEKSYQADISIDYDRGIFNGSISLYSNLIKDYIYISSRPGDETADGMAIYRYGQVDAQLHGFEGDFNITLFRYLTFNNIFSYTYAKNKTLDRPLPFIPAGQFKNSLKYSPEIKGLSASYLKVGIDNFFAQRRVDREFETSVSGYTLLNASLGTTFKIRGLNIQTYIAGNNLLDKKYYDALSRLRPGRLDHHDLSLGVYNPGRNVTFGLITSF</sequence>
<evidence type="ECO:0000313" key="15">
    <source>
        <dbReference type="Proteomes" id="UP001597509"/>
    </source>
</evidence>
<reference evidence="15" key="1">
    <citation type="journal article" date="2019" name="Int. J. Syst. Evol. Microbiol.">
        <title>The Global Catalogue of Microorganisms (GCM) 10K type strain sequencing project: providing services to taxonomists for standard genome sequencing and annotation.</title>
        <authorList>
            <consortium name="The Broad Institute Genomics Platform"/>
            <consortium name="The Broad Institute Genome Sequencing Center for Infectious Disease"/>
            <person name="Wu L."/>
            <person name="Ma J."/>
        </authorList>
    </citation>
    <scope>NUCLEOTIDE SEQUENCE [LARGE SCALE GENOMIC DNA]</scope>
    <source>
        <strain evidence="15">KCTC 22209</strain>
    </source>
</reference>
<keyword evidence="9 10" id="KW-0998">Cell outer membrane</keyword>
<evidence type="ECO:0000256" key="9">
    <source>
        <dbReference type="ARBA" id="ARBA00023237"/>
    </source>
</evidence>
<dbReference type="InterPro" id="IPR037066">
    <property type="entry name" value="Plug_dom_sf"/>
</dbReference>
<comment type="subcellular location">
    <subcellularLocation>
        <location evidence="1 10">Cell outer membrane</location>
        <topology evidence="1 10">Multi-pass membrane protein</topology>
    </subcellularLocation>
</comment>
<dbReference type="InterPro" id="IPR010917">
    <property type="entry name" value="TonB_rcpt_CS"/>
</dbReference>
<feature type="domain" description="TonB-dependent receptor plug" evidence="13">
    <location>
        <begin position="122"/>
        <end position="224"/>
    </location>
</feature>
<evidence type="ECO:0000256" key="7">
    <source>
        <dbReference type="ARBA" id="ARBA00023136"/>
    </source>
</evidence>
<evidence type="ECO:0000259" key="13">
    <source>
        <dbReference type="Pfam" id="PF07715"/>
    </source>
</evidence>
<name>A0ABW5YPV9_9SPHI</name>
<evidence type="ECO:0000313" key="14">
    <source>
        <dbReference type="EMBL" id="MFD2902474.1"/>
    </source>
</evidence>
<evidence type="ECO:0000256" key="5">
    <source>
        <dbReference type="ARBA" id="ARBA00022729"/>
    </source>
</evidence>
<evidence type="ECO:0000256" key="6">
    <source>
        <dbReference type="ARBA" id="ARBA00023077"/>
    </source>
</evidence>